<evidence type="ECO:0000313" key="2">
    <source>
        <dbReference type="EMBL" id="CAD7001297.1"/>
    </source>
</evidence>
<sequence>MGGYARVKVTEENFFTSGLSNSNTDKKNLKKRGPTESGCIGRSSISEAGKAAAKHLRRQQKHRGNNRIYRSNPVVAAADQQLKRHVLHK</sequence>
<comment type="caution">
    <text evidence="3">The sequence shown here is derived from an EMBL/GenBank/DDBJ whole genome shotgun (WGS) entry which is preliminary data.</text>
</comment>
<organism evidence="3 4">
    <name type="scientific">Ceratitis capitata</name>
    <name type="common">Mediterranean fruit fly</name>
    <name type="synonym">Tephritis capitata</name>
    <dbReference type="NCBI Taxonomy" id="7213"/>
    <lineage>
        <taxon>Eukaryota</taxon>
        <taxon>Metazoa</taxon>
        <taxon>Ecdysozoa</taxon>
        <taxon>Arthropoda</taxon>
        <taxon>Hexapoda</taxon>
        <taxon>Insecta</taxon>
        <taxon>Pterygota</taxon>
        <taxon>Neoptera</taxon>
        <taxon>Endopterygota</taxon>
        <taxon>Diptera</taxon>
        <taxon>Brachycera</taxon>
        <taxon>Muscomorpha</taxon>
        <taxon>Tephritoidea</taxon>
        <taxon>Tephritidae</taxon>
        <taxon>Ceratitis</taxon>
        <taxon>Ceratitis</taxon>
    </lineage>
</organism>
<keyword evidence="4" id="KW-1185">Reference proteome</keyword>
<dbReference type="Proteomes" id="UP000606786">
    <property type="component" value="Unassembled WGS sequence"/>
</dbReference>
<feature type="compositionally biased region" description="Basic residues" evidence="1">
    <location>
        <begin position="52"/>
        <end position="65"/>
    </location>
</feature>
<name>A0A811USL2_CERCA</name>
<dbReference type="EMBL" id="CAJHJT010000023">
    <property type="protein sequence ID" value="CAD7001297.1"/>
    <property type="molecule type" value="Genomic_DNA"/>
</dbReference>
<protein>
    <submittedName>
        <fullName evidence="3">(Mediterranean fruit fly) hypothetical protein</fullName>
    </submittedName>
</protein>
<gene>
    <name evidence="2" type="ORF">CCAP1982_LOCUS9794</name>
    <name evidence="3" type="ORF">CCAP1982_LOCUS9795</name>
</gene>
<accession>A0A811USL2</accession>
<feature type="region of interest" description="Disordered" evidence="1">
    <location>
        <begin position="16"/>
        <end position="89"/>
    </location>
</feature>
<evidence type="ECO:0000313" key="3">
    <source>
        <dbReference type="EMBL" id="CAD7001298.1"/>
    </source>
</evidence>
<evidence type="ECO:0000313" key="4">
    <source>
        <dbReference type="Proteomes" id="UP000606786"/>
    </source>
</evidence>
<evidence type="ECO:0000256" key="1">
    <source>
        <dbReference type="SAM" id="MobiDB-lite"/>
    </source>
</evidence>
<reference evidence="3" key="1">
    <citation type="submission" date="2020-11" db="EMBL/GenBank/DDBJ databases">
        <authorList>
            <person name="Whitehead M."/>
        </authorList>
    </citation>
    <scope>NUCLEOTIDE SEQUENCE</scope>
    <source>
        <strain evidence="3">EGII</strain>
    </source>
</reference>
<proteinExistence type="predicted"/>
<dbReference type="AlphaFoldDB" id="A0A811USL2"/>
<dbReference type="EMBL" id="CAJHJT010000023">
    <property type="protein sequence ID" value="CAD7001298.1"/>
    <property type="molecule type" value="Genomic_DNA"/>
</dbReference>